<name>A0AA88A0V2_FICCA</name>
<evidence type="ECO:0000313" key="2">
    <source>
        <dbReference type="EMBL" id="GMN42720.1"/>
    </source>
</evidence>
<dbReference type="AlphaFoldDB" id="A0AA88A0V2"/>
<protein>
    <submittedName>
        <fullName evidence="2">Uncharacterized protein</fullName>
    </submittedName>
</protein>
<dbReference type="EMBL" id="BTGU01000015">
    <property type="protein sequence ID" value="GMN42720.1"/>
    <property type="molecule type" value="Genomic_DNA"/>
</dbReference>
<reference evidence="2" key="1">
    <citation type="submission" date="2023-07" db="EMBL/GenBank/DDBJ databases">
        <title>draft genome sequence of fig (Ficus carica).</title>
        <authorList>
            <person name="Takahashi T."/>
            <person name="Nishimura K."/>
        </authorList>
    </citation>
    <scope>NUCLEOTIDE SEQUENCE</scope>
</reference>
<accession>A0AA88A0V2</accession>
<feature type="region of interest" description="Disordered" evidence="1">
    <location>
        <begin position="1"/>
        <end position="20"/>
    </location>
</feature>
<comment type="caution">
    <text evidence="2">The sequence shown here is derived from an EMBL/GenBank/DDBJ whole genome shotgun (WGS) entry which is preliminary data.</text>
</comment>
<organism evidence="2 3">
    <name type="scientific">Ficus carica</name>
    <name type="common">Common fig</name>
    <dbReference type="NCBI Taxonomy" id="3494"/>
    <lineage>
        <taxon>Eukaryota</taxon>
        <taxon>Viridiplantae</taxon>
        <taxon>Streptophyta</taxon>
        <taxon>Embryophyta</taxon>
        <taxon>Tracheophyta</taxon>
        <taxon>Spermatophyta</taxon>
        <taxon>Magnoliopsida</taxon>
        <taxon>eudicotyledons</taxon>
        <taxon>Gunneridae</taxon>
        <taxon>Pentapetalae</taxon>
        <taxon>rosids</taxon>
        <taxon>fabids</taxon>
        <taxon>Rosales</taxon>
        <taxon>Moraceae</taxon>
        <taxon>Ficeae</taxon>
        <taxon>Ficus</taxon>
    </lineage>
</organism>
<keyword evidence="3" id="KW-1185">Reference proteome</keyword>
<gene>
    <name evidence="2" type="ORF">TIFTF001_011927</name>
</gene>
<sequence length="69" mass="8528">MGFKEEIGVRSRGRDWRREREGEERERMEGGVVVEIGGEVKREKREREWREESRRKIWVSRERLEARVK</sequence>
<evidence type="ECO:0000313" key="3">
    <source>
        <dbReference type="Proteomes" id="UP001187192"/>
    </source>
</evidence>
<dbReference type="Proteomes" id="UP001187192">
    <property type="component" value="Unassembled WGS sequence"/>
</dbReference>
<proteinExistence type="predicted"/>
<evidence type="ECO:0000256" key="1">
    <source>
        <dbReference type="SAM" id="MobiDB-lite"/>
    </source>
</evidence>